<evidence type="ECO:0000313" key="13">
    <source>
        <dbReference type="Proteomes" id="UP001310594"/>
    </source>
</evidence>
<proteinExistence type="inferred from homology"/>
<feature type="active site" description="Proton donor" evidence="11">
    <location>
        <position position="159"/>
    </location>
</feature>
<keyword evidence="8" id="KW-0460">Magnesium</keyword>
<evidence type="ECO:0000256" key="3">
    <source>
        <dbReference type="ARBA" id="ARBA00009184"/>
    </source>
</evidence>
<dbReference type="CDD" id="cd07500">
    <property type="entry name" value="HAD_PSP"/>
    <property type="match status" value="1"/>
</dbReference>
<dbReference type="SFLD" id="SFLDG01136">
    <property type="entry name" value="C1.6:_Phosphoserine_Phosphatas"/>
    <property type="match status" value="1"/>
</dbReference>
<dbReference type="NCBIfam" id="TIGR00338">
    <property type="entry name" value="serB"/>
    <property type="match status" value="1"/>
</dbReference>
<dbReference type="Gene3D" id="3.40.50.1000">
    <property type="entry name" value="HAD superfamily/HAD-like"/>
    <property type="match status" value="1"/>
</dbReference>
<comment type="cofactor">
    <cofactor evidence="1">
        <name>Mg(2+)</name>
        <dbReference type="ChEBI" id="CHEBI:18420"/>
    </cofactor>
</comment>
<accession>A0AAN7VLQ9</accession>
<feature type="active site" description="Nucleophile" evidence="11">
    <location>
        <position position="157"/>
    </location>
</feature>
<sequence>MTTIVPAGTQGTTAGPSLFLKTRVAIKAFIIYIQSYIIVSSSVGTMAESHDEGIVAVVFSSDEVARKTLRDRMESMIETGLSSTVHALENELLATDPESVLRMTFSTSRNTVTMEECTQIAHSKAIVDLEQELNVQITLLPGKMMRLHEQPGLAVFDMDSTLIQQEVIDELARAVGKYDQVSAITEAAMRGEAPYTDFEASLRARVALLNGVPTSIWDQLKAGTITFTPGGAELVRVLKASGWKTAVLSGGFMPLATWVKSTLGLDYAFANQLVSDDASNTLTGELVPGAPIVHAERKRELLKQLAADNNIPIEHTIAVGDGSNDLLMMHTAGLGIAFNAKPKVQAAAPARLNTASLLSVAFMLGCTGEQIADVLKSAA</sequence>
<evidence type="ECO:0000256" key="9">
    <source>
        <dbReference type="ARBA" id="ARBA00023299"/>
    </source>
</evidence>
<dbReference type="NCBIfam" id="TIGR01488">
    <property type="entry name" value="HAD-SF-IB"/>
    <property type="match status" value="1"/>
</dbReference>
<evidence type="ECO:0000256" key="11">
    <source>
        <dbReference type="PIRSR" id="PIRSR604469-1"/>
    </source>
</evidence>
<dbReference type="PANTHER" id="PTHR43344">
    <property type="entry name" value="PHOSPHOSERINE PHOSPHATASE"/>
    <property type="match status" value="1"/>
</dbReference>
<keyword evidence="7 12" id="KW-0378">Hydrolase</keyword>
<keyword evidence="6" id="KW-0479">Metal-binding</keyword>
<gene>
    <name evidence="12" type="primary">SER2</name>
    <name evidence="12" type="ORF">LTR97_011245</name>
</gene>
<dbReference type="GO" id="GO:0005737">
    <property type="term" value="C:cytoplasm"/>
    <property type="evidence" value="ECO:0007669"/>
    <property type="project" value="TreeGrafter"/>
</dbReference>
<evidence type="ECO:0000256" key="5">
    <source>
        <dbReference type="ARBA" id="ARBA00022605"/>
    </source>
</evidence>
<dbReference type="GO" id="GO:0036424">
    <property type="term" value="F:L-phosphoserine phosphatase activity"/>
    <property type="evidence" value="ECO:0007669"/>
    <property type="project" value="InterPro"/>
</dbReference>
<dbReference type="EC" id="3.1.3.3" evidence="4"/>
<dbReference type="InterPro" id="IPR036412">
    <property type="entry name" value="HAD-like_sf"/>
</dbReference>
<evidence type="ECO:0000256" key="10">
    <source>
        <dbReference type="ARBA" id="ARBA00031693"/>
    </source>
</evidence>
<dbReference type="SFLD" id="SFLDS00003">
    <property type="entry name" value="Haloacid_Dehalogenase"/>
    <property type="match status" value="1"/>
</dbReference>
<evidence type="ECO:0000256" key="6">
    <source>
        <dbReference type="ARBA" id="ARBA00022723"/>
    </source>
</evidence>
<dbReference type="SFLD" id="SFLDG01137">
    <property type="entry name" value="C1.6.1:_Phosphoserine_Phosphat"/>
    <property type="match status" value="1"/>
</dbReference>
<dbReference type="InterPro" id="IPR023214">
    <property type="entry name" value="HAD_sf"/>
</dbReference>
<comment type="pathway">
    <text evidence="2">Amino-acid biosynthesis; L-serine biosynthesis; L-serine from 3-phospho-D-glycerate: step 3/3.</text>
</comment>
<evidence type="ECO:0000256" key="4">
    <source>
        <dbReference type="ARBA" id="ARBA00012640"/>
    </source>
</evidence>
<keyword evidence="5" id="KW-0028">Amino-acid biosynthesis</keyword>
<evidence type="ECO:0000256" key="8">
    <source>
        <dbReference type="ARBA" id="ARBA00022842"/>
    </source>
</evidence>
<reference evidence="12" key="1">
    <citation type="submission" date="2023-08" db="EMBL/GenBank/DDBJ databases">
        <title>Black Yeasts Isolated from many extreme environments.</title>
        <authorList>
            <person name="Coleine C."/>
            <person name="Stajich J.E."/>
            <person name="Selbmann L."/>
        </authorList>
    </citation>
    <scope>NUCLEOTIDE SEQUENCE</scope>
    <source>
        <strain evidence="12">CCFEE 5810</strain>
    </source>
</reference>
<protein>
    <recommendedName>
        <fullName evidence="4">phosphoserine phosphatase</fullName>
        <ecNumber evidence="4">3.1.3.3</ecNumber>
    </recommendedName>
    <alternativeName>
        <fullName evidence="10">O-phosphoserine phosphohydrolase</fullName>
    </alternativeName>
</protein>
<keyword evidence="9" id="KW-0718">Serine biosynthesis</keyword>
<dbReference type="PANTHER" id="PTHR43344:SF2">
    <property type="entry name" value="PHOSPHOSERINE PHOSPHATASE"/>
    <property type="match status" value="1"/>
</dbReference>
<comment type="caution">
    <text evidence="12">The sequence shown here is derived from an EMBL/GenBank/DDBJ whole genome shotgun (WGS) entry which is preliminary data.</text>
</comment>
<dbReference type="InterPro" id="IPR004469">
    <property type="entry name" value="PSP"/>
</dbReference>
<evidence type="ECO:0000256" key="1">
    <source>
        <dbReference type="ARBA" id="ARBA00001946"/>
    </source>
</evidence>
<evidence type="ECO:0000256" key="2">
    <source>
        <dbReference type="ARBA" id="ARBA00005135"/>
    </source>
</evidence>
<dbReference type="EMBL" id="JAVRQU010000020">
    <property type="protein sequence ID" value="KAK5692072.1"/>
    <property type="molecule type" value="Genomic_DNA"/>
</dbReference>
<name>A0AAN7VLQ9_9PEZI</name>
<dbReference type="GO" id="GO:0000287">
    <property type="term" value="F:magnesium ion binding"/>
    <property type="evidence" value="ECO:0007669"/>
    <property type="project" value="TreeGrafter"/>
</dbReference>
<dbReference type="SFLD" id="SFLDF00029">
    <property type="entry name" value="phosphoserine_phosphatase"/>
    <property type="match status" value="1"/>
</dbReference>
<dbReference type="AlphaFoldDB" id="A0AAN7VLQ9"/>
<dbReference type="InterPro" id="IPR050582">
    <property type="entry name" value="HAD-like_SerB"/>
</dbReference>
<dbReference type="SUPFAM" id="SSF56784">
    <property type="entry name" value="HAD-like"/>
    <property type="match status" value="1"/>
</dbReference>
<dbReference type="Proteomes" id="UP001310594">
    <property type="component" value="Unassembled WGS sequence"/>
</dbReference>
<organism evidence="12 13">
    <name type="scientific">Elasticomyces elasticus</name>
    <dbReference type="NCBI Taxonomy" id="574655"/>
    <lineage>
        <taxon>Eukaryota</taxon>
        <taxon>Fungi</taxon>
        <taxon>Dikarya</taxon>
        <taxon>Ascomycota</taxon>
        <taxon>Pezizomycotina</taxon>
        <taxon>Dothideomycetes</taxon>
        <taxon>Dothideomycetidae</taxon>
        <taxon>Mycosphaerellales</taxon>
        <taxon>Teratosphaeriaceae</taxon>
        <taxon>Elasticomyces</taxon>
    </lineage>
</organism>
<evidence type="ECO:0000256" key="7">
    <source>
        <dbReference type="ARBA" id="ARBA00022801"/>
    </source>
</evidence>
<evidence type="ECO:0000313" key="12">
    <source>
        <dbReference type="EMBL" id="KAK5692072.1"/>
    </source>
</evidence>
<dbReference type="GO" id="GO:0006564">
    <property type="term" value="P:L-serine biosynthetic process"/>
    <property type="evidence" value="ECO:0007669"/>
    <property type="project" value="UniProtKB-KW"/>
</dbReference>
<comment type="similarity">
    <text evidence="3">Belongs to the HAD-like hydrolase superfamily. SerB family.</text>
</comment>
<dbReference type="Pfam" id="PF12710">
    <property type="entry name" value="HAD"/>
    <property type="match status" value="1"/>
</dbReference>